<evidence type="ECO:0000313" key="1">
    <source>
        <dbReference type="EMBL" id="KAK9869893.1"/>
    </source>
</evidence>
<protein>
    <submittedName>
        <fullName evidence="1">Uncharacterized protein</fullName>
    </submittedName>
</protein>
<evidence type="ECO:0000313" key="2">
    <source>
        <dbReference type="Proteomes" id="UP001431783"/>
    </source>
</evidence>
<sequence length="86" mass="9659">MEDNEGNLFGVAIRLLILENMNVEQSLTKRLNHQVLVETSHDIEGMGKHTSHDGNTNYHTIVTKRKLGLAEIWNNFTLICAQGIGD</sequence>
<dbReference type="EMBL" id="JARQZJ010000001">
    <property type="protein sequence ID" value="KAK9869893.1"/>
    <property type="molecule type" value="Genomic_DNA"/>
</dbReference>
<keyword evidence="2" id="KW-1185">Reference proteome</keyword>
<reference evidence="1 2" key="1">
    <citation type="submission" date="2023-03" db="EMBL/GenBank/DDBJ databases">
        <title>Genome insight into feeding habits of ladybird beetles.</title>
        <authorList>
            <person name="Li H.-S."/>
            <person name="Huang Y.-H."/>
            <person name="Pang H."/>
        </authorList>
    </citation>
    <scope>NUCLEOTIDE SEQUENCE [LARGE SCALE GENOMIC DNA]</scope>
    <source>
        <strain evidence="1">SYSU_2023b</strain>
        <tissue evidence="1">Whole body</tissue>
    </source>
</reference>
<dbReference type="AlphaFoldDB" id="A0AAW1TMM0"/>
<dbReference type="Proteomes" id="UP001431783">
    <property type="component" value="Unassembled WGS sequence"/>
</dbReference>
<organism evidence="1 2">
    <name type="scientific">Henosepilachna vigintioctopunctata</name>
    <dbReference type="NCBI Taxonomy" id="420089"/>
    <lineage>
        <taxon>Eukaryota</taxon>
        <taxon>Metazoa</taxon>
        <taxon>Ecdysozoa</taxon>
        <taxon>Arthropoda</taxon>
        <taxon>Hexapoda</taxon>
        <taxon>Insecta</taxon>
        <taxon>Pterygota</taxon>
        <taxon>Neoptera</taxon>
        <taxon>Endopterygota</taxon>
        <taxon>Coleoptera</taxon>
        <taxon>Polyphaga</taxon>
        <taxon>Cucujiformia</taxon>
        <taxon>Coccinelloidea</taxon>
        <taxon>Coccinellidae</taxon>
        <taxon>Epilachninae</taxon>
        <taxon>Epilachnini</taxon>
        <taxon>Henosepilachna</taxon>
    </lineage>
</organism>
<accession>A0AAW1TMM0</accession>
<comment type="caution">
    <text evidence="1">The sequence shown here is derived from an EMBL/GenBank/DDBJ whole genome shotgun (WGS) entry which is preliminary data.</text>
</comment>
<proteinExistence type="predicted"/>
<name>A0AAW1TMM0_9CUCU</name>
<gene>
    <name evidence="1" type="ORF">WA026_003613</name>
</gene>